<feature type="domain" description="UTP25 C-terminal" evidence="5">
    <location>
        <begin position="516"/>
        <end position="715"/>
    </location>
</feature>
<accession>M1VGF3</accession>
<dbReference type="Proteomes" id="UP000007014">
    <property type="component" value="Chromosome 8"/>
</dbReference>
<dbReference type="RefSeq" id="XP_005536039.1">
    <property type="nucleotide sequence ID" value="XM_005535982.1"/>
</dbReference>
<organism evidence="7 8">
    <name type="scientific">Cyanidioschyzon merolae (strain NIES-3377 / 10D)</name>
    <name type="common">Unicellular red alga</name>
    <dbReference type="NCBI Taxonomy" id="280699"/>
    <lineage>
        <taxon>Eukaryota</taxon>
        <taxon>Rhodophyta</taxon>
        <taxon>Bangiophyceae</taxon>
        <taxon>Cyanidiales</taxon>
        <taxon>Cyanidiaceae</taxon>
        <taxon>Cyanidioschyzon</taxon>
    </lineage>
</organism>
<comment type="subcellular location">
    <subcellularLocation>
        <location evidence="1">Nucleus</location>
        <location evidence="1">Nucleolus</location>
    </subcellularLocation>
</comment>
<feature type="region of interest" description="Disordered" evidence="4">
    <location>
        <begin position="315"/>
        <end position="339"/>
    </location>
</feature>
<dbReference type="PANTHER" id="PTHR12933">
    <property type="entry name" value="ORF PROTEIN-RELATED"/>
    <property type="match status" value="1"/>
</dbReference>
<dbReference type="GO" id="GO:0034511">
    <property type="term" value="F:U3 snoRNA binding"/>
    <property type="evidence" value="ECO:0007669"/>
    <property type="project" value="InterPro"/>
</dbReference>
<dbReference type="GO" id="GO:0019843">
    <property type="term" value="F:rRNA binding"/>
    <property type="evidence" value="ECO:0007669"/>
    <property type="project" value="TreeGrafter"/>
</dbReference>
<dbReference type="eggNOG" id="KOG2340">
    <property type="taxonomic scope" value="Eukaryota"/>
</dbReference>
<feature type="compositionally biased region" description="Polar residues" evidence="4">
    <location>
        <begin position="39"/>
        <end position="55"/>
    </location>
</feature>
<evidence type="ECO:0000256" key="2">
    <source>
        <dbReference type="ARBA" id="ARBA00009223"/>
    </source>
</evidence>
<dbReference type="HOGENOM" id="CLU_018705_3_1_1"/>
<dbReference type="OMA" id="ACDIRTY"/>
<evidence type="ECO:0000313" key="7">
    <source>
        <dbReference type="EMBL" id="BAM79753.1"/>
    </source>
</evidence>
<proteinExistence type="inferred from homology"/>
<dbReference type="PANTHER" id="PTHR12933:SF0">
    <property type="entry name" value="U3 SMALL NUCLEOLAR RNA-ASSOCIATED PROTEIN 25 HOMOLOG"/>
    <property type="match status" value="1"/>
</dbReference>
<dbReference type="Pfam" id="PF06862">
    <property type="entry name" value="Utp25_C"/>
    <property type="match status" value="1"/>
</dbReference>
<evidence type="ECO:0000256" key="4">
    <source>
        <dbReference type="SAM" id="MobiDB-lite"/>
    </source>
</evidence>
<reference evidence="7 8" key="1">
    <citation type="journal article" date="2004" name="Nature">
        <title>Genome sequence of the ultrasmall unicellular red alga Cyanidioschyzon merolae 10D.</title>
        <authorList>
            <person name="Matsuzaki M."/>
            <person name="Misumi O."/>
            <person name="Shin-i T."/>
            <person name="Maruyama S."/>
            <person name="Takahara M."/>
            <person name="Miyagishima S."/>
            <person name="Mori T."/>
            <person name="Nishida K."/>
            <person name="Yagisawa F."/>
            <person name="Nishida K."/>
            <person name="Yoshida Y."/>
            <person name="Nishimura Y."/>
            <person name="Nakao S."/>
            <person name="Kobayashi T."/>
            <person name="Momoyama Y."/>
            <person name="Higashiyama T."/>
            <person name="Minoda A."/>
            <person name="Sano M."/>
            <person name="Nomoto H."/>
            <person name="Oishi K."/>
            <person name="Hayashi H."/>
            <person name="Ohta F."/>
            <person name="Nishizaka S."/>
            <person name="Haga S."/>
            <person name="Miura S."/>
            <person name="Morishita T."/>
            <person name="Kabeya Y."/>
            <person name="Terasawa K."/>
            <person name="Suzuki Y."/>
            <person name="Ishii Y."/>
            <person name="Asakawa S."/>
            <person name="Takano H."/>
            <person name="Ohta N."/>
            <person name="Kuroiwa H."/>
            <person name="Tanaka K."/>
            <person name="Shimizu N."/>
            <person name="Sugano S."/>
            <person name="Sato N."/>
            <person name="Nozaki H."/>
            <person name="Ogasawara N."/>
            <person name="Kohara Y."/>
            <person name="Kuroiwa T."/>
        </authorList>
    </citation>
    <scope>NUCLEOTIDE SEQUENCE [LARGE SCALE GENOMIC DNA]</scope>
    <source>
        <strain evidence="7 8">10D</strain>
    </source>
</reference>
<evidence type="ECO:0000259" key="6">
    <source>
        <dbReference type="Pfam" id="PF22916"/>
    </source>
</evidence>
<dbReference type="Gramene" id="CMH057CT">
    <property type="protein sequence ID" value="CMH057CT"/>
    <property type="gene ID" value="CMH057C"/>
</dbReference>
<evidence type="ECO:0000256" key="3">
    <source>
        <dbReference type="ARBA" id="ARBA00023242"/>
    </source>
</evidence>
<reference evidence="7 8" key="2">
    <citation type="journal article" date="2007" name="BMC Biol.">
        <title>A 100%-complete sequence reveals unusually simple genomic features in the hot-spring red alga Cyanidioschyzon merolae.</title>
        <authorList>
            <person name="Nozaki H."/>
            <person name="Takano H."/>
            <person name="Misumi O."/>
            <person name="Terasawa K."/>
            <person name="Matsuzaki M."/>
            <person name="Maruyama S."/>
            <person name="Nishida K."/>
            <person name="Yagisawa F."/>
            <person name="Yoshida Y."/>
            <person name="Fujiwara T."/>
            <person name="Takio S."/>
            <person name="Tamura K."/>
            <person name="Chung S.J."/>
            <person name="Nakamura S."/>
            <person name="Kuroiwa H."/>
            <person name="Tanaka K."/>
            <person name="Sato N."/>
            <person name="Kuroiwa T."/>
        </authorList>
    </citation>
    <scope>NUCLEOTIDE SEQUENCE [LARGE SCALE GENOMIC DNA]</scope>
    <source>
        <strain evidence="7 8">10D</strain>
    </source>
</reference>
<dbReference type="AlphaFoldDB" id="M1VGF3"/>
<dbReference type="InterPro" id="IPR053940">
    <property type="entry name" value="UTP25_NTPase-like"/>
</dbReference>
<dbReference type="InterPro" id="IPR053939">
    <property type="entry name" value="UTP25_C"/>
</dbReference>
<dbReference type="KEGG" id="cme:CYME_CMH057C"/>
<dbReference type="EMBL" id="AP006490">
    <property type="protein sequence ID" value="BAM79753.1"/>
    <property type="molecule type" value="Genomic_DNA"/>
</dbReference>
<dbReference type="STRING" id="280699.M1VGF3"/>
<dbReference type="GO" id="GO:0032040">
    <property type="term" value="C:small-subunit processome"/>
    <property type="evidence" value="ECO:0007669"/>
    <property type="project" value="TreeGrafter"/>
</dbReference>
<keyword evidence="8" id="KW-1185">Reference proteome</keyword>
<keyword evidence="3" id="KW-0539">Nucleus</keyword>
<dbReference type="GeneID" id="16993390"/>
<evidence type="ECO:0008006" key="9">
    <source>
        <dbReference type="Google" id="ProtNLM"/>
    </source>
</evidence>
<evidence type="ECO:0000313" key="8">
    <source>
        <dbReference type="Proteomes" id="UP000007014"/>
    </source>
</evidence>
<sequence length="727" mass="81571">MRAEAGKRRASVVVGDQRGADEADSLTFETATKAGGVTSKANTVGSSVSDRQTCQRPAPESASEHLSVQMLREHLSLSPTAADATEDALTWQRCEANCMDTEPVTGAHARSWDAPDIFASAVKGHVTRKRYEEAQRRLCSIPDLVAATPMLQRRLAALVDPSAGDVAASAPFRYGERDLLLQRGLCFARALVTKADVLLACIDSVDEEQLHLEIVAAYTCAHILQAQARQEQHNVQLAQRPGASVVDDDWDQYRDRGLSRARVLVFAPTRQVAYAFLSAVLRYLNPRQIGHAQRFEGAFGPDADDGTVSEEPNTLLVPPTEPVPDPGADTSRARHWRAKPRDHRAAFKGNIDDDFRLGVRVERRSLHFFADFADSDFVVVSPLGLQRVLDDPDKGGMRGGAADPLSSIEIAVILRSHMMLMQNWDHLLRVVREAVNRMPAQVPQKTDFSRVEQRFLEDHAAAYRQDILLSAFDFPECHAWFRLARRDHQGNVSGVLKLLRTRHAGVIADIPAPRRVRHVFRRLATPHGTGSGREGAATNTLSAVEAAELRFAAFSHDWLPKLVQSTHTHILIYIPSYFDFVRVRNLFRKWTEQAVYPASKLSFAACSEYSKPQDISRYRLLFFEGRVRFLLVTERFHFYRRYHLRGSQYIFFYGVPQFPQFYTELVASLEASGSSFRQACTLFIMPDDALALHRIVGSQRMAYITANQLRREFEFPAPVSFGARVCD</sequence>
<dbReference type="OrthoDB" id="10264378at2759"/>
<gene>
    <name evidence="7" type="ORF">CYME_CMH057C</name>
</gene>
<dbReference type="Pfam" id="PF22916">
    <property type="entry name" value="UTP25_NTPase-like"/>
    <property type="match status" value="1"/>
</dbReference>
<feature type="region of interest" description="Disordered" evidence="4">
    <location>
        <begin position="1"/>
        <end position="24"/>
    </location>
</feature>
<dbReference type="GO" id="GO:0000462">
    <property type="term" value="P:maturation of SSU-rRNA from tricistronic rRNA transcript (SSU-rRNA, 5.8S rRNA, LSU-rRNA)"/>
    <property type="evidence" value="ECO:0007669"/>
    <property type="project" value="TreeGrafter"/>
</dbReference>
<comment type="similarity">
    <text evidence="2">Belongs to the UTP25 family.</text>
</comment>
<name>M1VGF3_CYAM1</name>
<dbReference type="InterPro" id="IPR010678">
    <property type="entry name" value="UTP25"/>
</dbReference>
<feature type="domain" description="UTP25 NTP hydrolase-like" evidence="6">
    <location>
        <begin position="199"/>
        <end position="492"/>
    </location>
</feature>
<evidence type="ECO:0000259" key="5">
    <source>
        <dbReference type="Pfam" id="PF06862"/>
    </source>
</evidence>
<evidence type="ECO:0000256" key="1">
    <source>
        <dbReference type="ARBA" id="ARBA00004604"/>
    </source>
</evidence>
<protein>
    <recommendedName>
        <fullName evidence="9">U3 small nucleolar RNA-associated protein 25</fullName>
    </recommendedName>
</protein>
<feature type="region of interest" description="Disordered" evidence="4">
    <location>
        <begin position="38"/>
        <end position="63"/>
    </location>
</feature>